<keyword evidence="11" id="KW-0732">Signal</keyword>
<evidence type="ECO:0000256" key="10">
    <source>
        <dbReference type="ARBA" id="ARBA00046288"/>
    </source>
</evidence>
<keyword evidence="9" id="KW-0325">Glycoprotein</keyword>
<comment type="similarity">
    <text evidence="2">Belongs to the UDP-glycosyltransferase family.</text>
</comment>
<dbReference type="Proteomes" id="UP000475862">
    <property type="component" value="Unassembled WGS sequence"/>
</dbReference>
<feature type="signal peptide" evidence="11">
    <location>
        <begin position="1"/>
        <end position="23"/>
    </location>
</feature>
<keyword evidence="6" id="KW-0256">Endoplasmic reticulum</keyword>
<protein>
    <recommendedName>
        <fullName evidence="14">UDP-glycosyltransferases domain-containing protein</fullName>
    </recommendedName>
</protein>
<evidence type="ECO:0000256" key="2">
    <source>
        <dbReference type="ARBA" id="ARBA00009995"/>
    </source>
</evidence>
<evidence type="ECO:0000256" key="5">
    <source>
        <dbReference type="ARBA" id="ARBA00022692"/>
    </source>
</evidence>
<evidence type="ECO:0008006" key="14">
    <source>
        <dbReference type="Google" id="ProtNLM"/>
    </source>
</evidence>
<keyword evidence="13" id="KW-1185">Reference proteome</keyword>
<evidence type="ECO:0000256" key="9">
    <source>
        <dbReference type="ARBA" id="ARBA00023180"/>
    </source>
</evidence>
<evidence type="ECO:0000256" key="11">
    <source>
        <dbReference type="SAM" id="SignalP"/>
    </source>
</evidence>
<dbReference type="InterPro" id="IPR002213">
    <property type="entry name" value="UDP_glucos_trans"/>
</dbReference>
<evidence type="ECO:0000256" key="7">
    <source>
        <dbReference type="ARBA" id="ARBA00022989"/>
    </source>
</evidence>
<keyword evidence="3" id="KW-0328">Glycosyltransferase</keyword>
<name>A0A6G0TPI5_APHGL</name>
<gene>
    <name evidence="12" type="ORF">AGLY_007527</name>
</gene>
<dbReference type="GO" id="GO:0005783">
    <property type="term" value="C:endoplasmic reticulum"/>
    <property type="evidence" value="ECO:0007669"/>
    <property type="project" value="UniProtKB-SubCell"/>
</dbReference>
<keyword evidence="5" id="KW-0812">Transmembrane</keyword>
<reference evidence="12 13" key="1">
    <citation type="submission" date="2019-08" db="EMBL/GenBank/DDBJ databases">
        <title>The genome of the soybean aphid Biotype 1, its phylome, world population structure and adaptation to the North American continent.</title>
        <authorList>
            <person name="Giordano R."/>
            <person name="Donthu R.K."/>
            <person name="Hernandez A.G."/>
            <person name="Wright C.L."/>
            <person name="Zimin A.V."/>
        </authorList>
    </citation>
    <scope>NUCLEOTIDE SEQUENCE [LARGE SCALE GENOMIC DNA]</scope>
    <source>
        <tissue evidence="12">Whole aphids</tissue>
    </source>
</reference>
<comment type="subcellular location">
    <subcellularLocation>
        <location evidence="10">Endomembrane system</location>
        <topology evidence="10">Single-pass type I membrane protein</topology>
    </subcellularLocation>
    <subcellularLocation>
        <location evidence="1">Endoplasmic reticulum</location>
    </subcellularLocation>
</comment>
<evidence type="ECO:0000313" key="12">
    <source>
        <dbReference type="EMBL" id="KAE9535626.1"/>
    </source>
</evidence>
<sequence length="593" mass="67722">MGKVIISIVIWVLFGSCIQPSSSARILAVETVGGKSHWNFMKGILQALVNNRHNVTVFTPFTDGNRENYTEVDTTLGGAMRFMDMDLNQMKISMITKIGNFVAMSRMQCDQVYKNSKMKEILNSKRTDFDLLIIEFFASDCVSYIATVLNLPLIYVTPLPANALMDRTITGHVSNPSTVTEMFSLHSVSKTFIQRLAHIFLLIRFKIVKEYKELFLKYTDPKHYDLIKPISPSLVFVNRHFITDAPSPIPTNVINVGGIHLKEPRKLPKDILEFIEQSPHGVIYFTFGSTIKMSSIPEHIKKVLIEAFAEIPQRVLWKYENKLEKIPKNMMIKKSLPQLHPNVKLFISHGGISGVYETVDAGVPVLGLPLFGDQHRNIDNLVNVGMAISMDLMFITRDNLLRNILELFNNEKYTKNAETASKVFNDRPMSQAESVVYWTEYILRHKGAQHLKSHALNLKWYQYYLLDVLSLYLDLFTFNPQRTDLSDNPLLRIVMSIWICGIPRQSIAVYATSLTPPNSICSSISEWITLHFKQSFNFQDVFTNPILAAALSMYINSESKFMISGILDLIVSTIKCRRQIRLSLDLVSTKWFQ</sequence>
<dbReference type="InterPro" id="IPR050271">
    <property type="entry name" value="UDP-glycosyltransferase"/>
</dbReference>
<keyword evidence="8" id="KW-0472">Membrane</keyword>
<dbReference type="OrthoDB" id="5835829at2759"/>
<organism evidence="12 13">
    <name type="scientific">Aphis glycines</name>
    <name type="common">Soybean aphid</name>
    <dbReference type="NCBI Taxonomy" id="307491"/>
    <lineage>
        <taxon>Eukaryota</taxon>
        <taxon>Metazoa</taxon>
        <taxon>Ecdysozoa</taxon>
        <taxon>Arthropoda</taxon>
        <taxon>Hexapoda</taxon>
        <taxon>Insecta</taxon>
        <taxon>Pterygota</taxon>
        <taxon>Neoptera</taxon>
        <taxon>Paraneoptera</taxon>
        <taxon>Hemiptera</taxon>
        <taxon>Sternorrhyncha</taxon>
        <taxon>Aphidomorpha</taxon>
        <taxon>Aphidoidea</taxon>
        <taxon>Aphididae</taxon>
        <taxon>Aphidini</taxon>
        <taxon>Aphis</taxon>
        <taxon>Aphis</taxon>
    </lineage>
</organism>
<keyword evidence="7" id="KW-1133">Transmembrane helix</keyword>
<dbReference type="PROSITE" id="PS51257">
    <property type="entry name" value="PROKAR_LIPOPROTEIN"/>
    <property type="match status" value="1"/>
</dbReference>
<dbReference type="Pfam" id="PF00201">
    <property type="entry name" value="UDPGT"/>
    <property type="match status" value="1"/>
</dbReference>
<comment type="caution">
    <text evidence="12">The sequence shown here is derived from an EMBL/GenBank/DDBJ whole genome shotgun (WGS) entry which is preliminary data.</text>
</comment>
<dbReference type="FunFam" id="3.40.50.2000:FF:000050">
    <property type="entry name" value="UDP-glucuronosyltransferase"/>
    <property type="match status" value="1"/>
</dbReference>
<accession>A0A6G0TPI5</accession>
<dbReference type="PANTHER" id="PTHR48043:SF145">
    <property type="entry name" value="FI06409P-RELATED"/>
    <property type="match status" value="1"/>
</dbReference>
<keyword evidence="4" id="KW-0808">Transferase</keyword>
<evidence type="ECO:0000256" key="6">
    <source>
        <dbReference type="ARBA" id="ARBA00022824"/>
    </source>
</evidence>
<proteinExistence type="inferred from homology"/>
<dbReference type="PANTHER" id="PTHR48043">
    <property type="entry name" value="EG:EG0003.4 PROTEIN-RELATED"/>
    <property type="match status" value="1"/>
</dbReference>
<dbReference type="GO" id="GO:0008194">
    <property type="term" value="F:UDP-glycosyltransferase activity"/>
    <property type="evidence" value="ECO:0007669"/>
    <property type="project" value="InterPro"/>
</dbReference>
<evidence type="ECO:0000256" key="4">
    <source>
        <dbReference type="ARBA" id="ARBA00022679"/>
    </source>
</evidence>
<evidence type="ECO:0000256" key="8">
    <source>
        <dbReference type="ARBA" id="ARBA00023136"/>
    </source>
</evidence>
<dbReference type="Gene3D" id="3.40.50.2000">
    <property type="entry name" value="Glycogen Phosphorylase B"/>
    <property type="match status" value="1"/>
</dbReference>
<dbReference type="CDD" id="cd03784">
    <property type="entry name" value="GT1_Gtf-like"/>
    <property type="match status" value="1"/>
</dbReference>
<feature type="chain" id="PRO_5026043246" description="UDP-glycosyltransferases domain-containing protein" evidence="11">
    <location>
        <begin position="24"/>
        <end position="593"/>
    </location>
</feature>
<dbReference type="AlphaFoldDB" id="A0A6G0TPI5"/>
<dbReference type="EMBL" id="VYZN01000025">
    <property type="protein sequence ID" value="KAE9535626.1"/>
    <property type="molecule type" value="Genomic_DNA"/>
</dbReference>
<evidence type="ECO:0000256" key="3">
    <source>
        <dbReference type="ARBA" id="ARBA00022676"/>
    </source>
</evidence>
<dbReference type="SUPFAM" id="SSF53756">
    <property type="entry name" value="UDP-Glycosyltransferase/glycogen phosphorylase"/>
    <property type="match status" value="1"/>
</dbReference>
<evidence type="ECO:0000313" key="13">
    <source>
        <dbReference type="Proteomes" id="UP000475862"/>
    </source>
</evidence>
<evidence type="ECO:0000256" key="1">
    <source>
        <dbReference type="ARBA" id="ARBA00004240"/>
    </source>
</evidence>